<dbReference type="Proteomes" id="UP001149813">
    <property type="component" value="Unassembled WGS sequence"/>
</dbReference>
<evidence type="ECO:0000313" key="1">
    <source>
        <dbReference type="EMBL" id="KAJ1718290.1"/>
    </source>
</evidence>
<dbReference type="OrthoDB" id="5591151at2759"/>
<evidence type="ECO:0000313" key="2">
    <source>
        <dbReference type="Proteomes" id="UP001149813"/>
    </source>
</evidence>
<reference evidence="1" key="1">
    <citation type="submission" date="2022-07" db="EMBL/GenBank/DDBJ databases">
        <title>Phylogenomic reconstructions and comparative analyses of Kickxellomycotina fungi.</title>
        <authorList>
            <person name="Reynolds N.K."/>
            <person name="Stajich J.E."/>
            <person name="Barry K."/>
            <person name="Grigoriev I.V."/>
            <person name="Crous P."/>
            <person name="Smith M.E."/>
        </authorList>
    </citation>
    <scope>NUCLEOTIDE SEQUENCE</scope>
    <source>
        <strain evidence="1">NBRC 32514</strain>
    </source>
</reference>
<comment type="caution">
    <text evidence="1">The sequence shown here is derived from an EMBL/GenBank/DDBJ whole genome shotgun (WGS) entry which is preliminary data.</text>
</comment>
<accession>A0A9W7XUD1</accession>
<name>A0A9W7XUD1_9FUNG</name>
<keyword evidence="2" id="KW-1185">Reference proteome</keyword>
<protein>
    <submittedName>
        <fullName evidence="1">Uncharacterized protein</fullName>
    </submittedName>
</protein>
<feature type="non-terminal residue" evidence="1">
    <location>
        <position position="269"/>
    </location>
</feature>
<gene>
    <name evidence="1" type="ORF">LPJ53_006586</name>
</gene>
<organism evidence="1 2">
    <name type="scientific">Coemansia erecta</name>
    <dbReference type="NCBI Taxonomy" id="147472"/>
    <lineage>
        <taxon>Eukaryota</taxon>
        <taxon>Fungi</taxon>
        <taxon>Fungi incertae sedis</taxon>
        <taxon>Zoopagomycota</taxon>
        <taxon>Kickxellomycotina</taxon>
        <taxon>Kickxellomycetes</taxon>
        <taxon>Kickxellales</taxon>
        <taxon>Kickxellaceae</taxon>
        <taxon>Coemansia</taxon>
    </lineage>
</organism>
<dbReference type="AlphaFoldDB" id="A0A9W7XUD1"/>
<proteinExistence type="predicted"/>
<sequence length="269" mass="30250">MDTLKDWYNGYRIGRFSGKYNPWSAMSFIARLYDEFSYCPEPLSAEQMREIAQSATSTDWVKTGTTRLIEAQIDKDRLKFADLASRLIAEYNYVRDGCQPSLDEQPKDIPLGNAESHLPSSWDRAYSEPALLALCLYSGYLTRRDNSRLCIPNREVYQVWTKLLTHAVVGNQIPSTNLIGGRGALLLELFGGKTVLLTTLVKQTHSVLSNHGKYVEKDYANLVANTLMVATHVGLLTHKSQKSIDPSHVVVNREAQAGNGRCDYAMHLF</sequence>
<dbReference type="EMBL" id="JANBOJ010001050">
    <property type="protein sequence ID" value="KAJ1718290.1"/>
    <property type="molecule type" value="Genomic_DNA"/>
</dbReference>